<keyword evidence="1" id="KW-0472">Membrane</keyword>
<evidence type="ECO:0000256" key="1">
    <source>
        <dbReference type="SAM" id="Phobius"/>
    </source>
</evidence>
<keyword evidence="2" id="KW-1185">Reference proteome</keyword>
<dbReference type="SUPFAM" id="SSF49899">
    <property type="entry name" value="Concanavalin A-like lectins/glucanases"/>
    <property type="match status" value="1"/>
</dbReference>
<sequence length="553" mass="63024">MRRYIFYYLFAIIILNLFKYTYGCSPNTYGSSYSSGQTGGSTYTTSYNSYQSDVPTANINNGFQTQQASYQAPASYGVASSGFKARSEIKKLKKCIRDDFGSYSASELKSLATFYPFNKDPNKIPSLLLDGHASCDFSNFKEKCSWHSEIGGKNSFRIARYESLFDLNKFDCTSNRDFNFEDYFLFGSVFKEEGGNIMARFINLDLDVPCQYGKATLSFEYWCNNESAQLEVCVVIKENSVEVCEPAAIDENPLTFEMPENLRPFTIRLHIKNINENNVILIDKIKYDAQLCENVEEGEDMSISNSNETLIGIHGNEIDDNPTQSPEKVRYVVDDGHIVKDEKVETSFVTEDYNEVMDGNVEDNSDATPLSGKEKETLCGLLRCNFNDNSTCNYNPFSDLATRPWQLSSVGVGNPLTGIHKTDPNDNVKGGYFLFAGHDIEPNDGNDVYILESPIFKSDDDFYILFDIYQRSVGVNFLICLDTFENCPYKNPPVNKNRYWFTKERLLIEKATTKIYFVIDLIDPHQYFALDNIQLETFTANGYEDYCPKRRQT</sequence>
<name>A0A0N5A2Z7_PARTI</name>
<dbReference type="Proteomes" id="UP000038045">
    <property type="component" value="Unplaced"/>
</dbReference>
<dbReference type="WBParaSite" id="PTRK_0001600700.1">
    <property type="protein sequence ID" value="PTRK_0001600700.1"/>
    <property type="gene ID" value="PTRK_0001600700"/>
</dbReference>
<evidence type="ECO:0000313" key="2">
    <source>
        <dbReference type="Proteomes" id="UP000038045"/>
    </source>
</evidence>
<dbReference type="Gene3D" id="2.60.120.200">
    <property type="match status" value="1"/>
</dbReference>
<keyword evidence="1" id="KW-1133">Transmembrane helix</keyword>
<dbReference type="STRING" id="131310.A0A0N5A2Z7"/>
<organism evidence="2 3">
    <name type="scientific">Parastrongyloides trichosuri</name>
    <name type="common">Possum-specific nematode worm</name>
    <dbReference type="NCBI Taxonomy" id="131310"/>
    <lineage>
        <taxon>Eukaryota</taxon>
        <taxon>Metazoa</taxon>
        <taxon>Ecdysozoa</taxon>
        <taxon>Nematoda</taxon>
        <taxon>Chromadorea</taxon>
        <taxon>Rhabditida</taxon>
        <taxon>Tylenchina</taxon>
        <taxon>Panagrolaimomorpha</taxon>
        <taxon>Strongyloidoidea</taxon>
        <taxon>Strongyloididae</taxon>
        <taxon>Parastrongyloides</taxon>
    </lineage>
</organism>
<dbReference type="AlphaFoldDB" id="A0A0N5A2Z7"/>
<accession>A0A0N5A2Z7</accession>
<feature type="transmembrane region" description="Helical" evidence="1">
    <location>
        <begin position="5"/>
        <end position="22"/>
    </location>
</feature>
<keyword evidence="1" id="KW-0812">Transmembrane</keyword>
<reference evidence="3" key="1">
    <citation type="submission" date="2017-02" db="UniProtKB">
        <authorList>
            <consortium name="WormBaseParasite"/>
        </authorList>
    </citation>
    <scope>IDENTIFICATION</scope>
</reference>
<proteinExistence type="predicted"/>
<dbReference type="InterPro" id="IPR013320">
    <property type="entry name" value="ConA-like_dom_sf"/>
</dbReference>
<protein>
    <submittedName>
        <fullName evidence="3">MAM domain-containing protein</fullName>
    </submittedName>
</protein>
<evidence type="ECO:0000313" key="3">
    <source>
        <dbReference type="WBParaSite" id="PTRK_0001600700.1"/>
    </source>
</evidence>